<dbReference type="Pfam" id="PF05064">
    <property type="entry name" value="Nsp1_C"/>
    <property type="match status" value="1"/>
</dbReference>
<organism evidence="11 12">
    <name type="scientific">Echinococcus granulosus</name>
    <name type="common">Hydatid tapeworm</name>
    <dbReference type="NCBI Taxonomy" id="6210"/>
    <lineage>
        <taxon>Eukaryota</taxon>
        <taxon>Metazoa</taxon>
        <taxon>Spiralia</taxon>
        <taxon>Lophotrochozoa</taxon>
        <taxon>Platyhelminthes</taxon>
        <taxon>Cestoda</taxon>
        <taxon>Eucestoda</taxon>
        <taxon>Cyclophyllidea</taxon>
        <taxon>Taeniidae</taxon>
        <taxon>Echinococcus</taxon>
        <taxon>Echinococcus granulosus group</taxon>
    </lineage>
</organism>
<evidence type="ECO:0000256" key="2">
    <source>
        <dbReference type="ARBA" id="ARBA00022490"/>
    </source>
</evidence>
<evidence type="ECO:0000256" key="1">
    <source>
        <dbReference type="ARBA" id="ARBA00004496"/>
    </source>
</evidence>
<feature type="repeat" description="WD" evidence="8">
    <location>
        <begin position="525"/>
        <end position="566"/>
    </location>
</feature>
<evidence type="ECO:0000256" key="6">
    <source>
        <dbReference type="ARBA" id="ARBA00040453"/>
    </source>
</evidence>
<dbReference type="KEGG" id="egl:EGR_06142"/>
<evidence type="ECO:0000313" key="11">
    <source>
        <dbReference type="EMBL" id="EUB59026.1"/>
    </source>
</evidence>
<dbReference type="AlphaFoldDB" id="W6UDW2"/>
<dbReference type="InterPro" id="IPR019775">
    <property type="entry name" value="WD40_repeat_CS"/>
</dbReference>
<dbReference type="InterPro" id="IPR015943">
    <property type="entry name" value="WD40/YVTN_repeat-like_dom_sf"/>
</dbReference>
<sequence length="853" mass="88091">MSGFTFGTPTTQAATKPSGITFGSFGTPQSSGNTTTPFSFGSPATAFASTTTASFSFGSSLTAASTTIATSTASQPSLGLSGFGGKPATPSTSLFGLGTPLTTATAVPTFGTPATTTTTTPSFGFLAPTSSTNASVTAPSFGFGLTSKPSTTAAAAPSAGLSFGSSTVTSTSVTSSLAFGLKSTPATSTVASTAASSPFTLPVTQPASGGLTFGASATPITVATVVATSTSGLSFGGFVSAKSGTTTTPATTATTTSSGFSLGSLIKPSGSTAPAATATTATTSSAPTVTTAATVTTTAAATITTTTAVSSAALPSTAASLTYRHLEDMVNKWTYELEEQSRNFSAELNRLNKADGVLIANAEKISDLHAKVEACKAGQSRIEQELEFVESQQRTLEDLLEPLEQAAADLPPSQQHADVEREAIFQMCINTDLELGQLLGELREMAARVNAVTADLESTTMMPTSAIAAADGGTGATVGVGSDGDGLTGVKDKTTNVIGQANTESGSTVVQGIPGRVALHPVRRVYCRQNAVRAVRFNADGQYCLTAGGNRSIRLWNPVAGRLLKTYIGHGGEVSDVQASSDNSQLGSGGTDNLVVLWDVATGQTLRRWRKHMGRVNAVRFAGPSAAEGELTPSSSLLLLSVGVDGMLLAWDARARTQYPIQTMHEAKDSVNCLAVRRWQIITGSVDRCVRVYDIRKGIMIEDYIGYPVTSVGLSFDGQCLLVASQDSVVRLFDYANGELLNRYTGHVNKDFRIDCCFLNEDAQIASGSEEDCHVMLWNVLEDGAASLHLDHSTEAASPAWSSSIGETTQEAKAAAPVPFIHSLSPHPTKNALLTAGGDFFWFWNDAADESTA</sequence>
<keyword evidence="3 8" id="KW-0853">WD repeat</keyword>
<keyword evidence="2" id="KW-0963">Cytoplasm</keyword>
<evidence type="ECO:0000256" key="7">
    <source>
        <dbReference type="ARBA" id="ARBA00042222"/>
    </source>
</evidence>
<evidence type="ECO:0000256" key="8">
    <source>
        <dbReference type="PROSITE-ProRule" id="PRU00221"/>
    </source>
</evidence>
<dbReference type="PROSITE" id="PS50294">
    <property type="entry name" value="WD_REPEATS_REGION"/>
    <property type="match status" value="1"/>
</dbReference>
<dbReference type="GO" id="GO:0005737">
    <property type="term" value="C:cytoplasm"/>
    <property type="evidence" value="ECO:0007669"/>
    <property type="project" value="UniProtKB-SubCell"/>
</dbReference>
<dbReference type="CDD" id="cd00200">
    <property type="entry name" value="WD40"/>
    <property type="match status" value="1"/>
</dbReference>
<dbReference type="EMBL" id="APAU02000051">
    <property type="protein sequence ID" value="EUB59026.1"/>
    <property type="molecule type" value="Genomic_DNA"/>
</dbReference>
<comment type="caution">
    <text evidence="11">The sequence shown here is derived from an EMBL/GenBank/DDBJ whole genome shotgun (WGS) entry which is preliminary data.</text>
</comment>
<dbReference type="Pfam" id="PF00400">
    <property type="entry name" value="WD40"/>
    <property type="match status" value="5"/>
</dbReference>
<feature type="compositionally biased region" description="Polar residues" evidence="9">
    <location>
        <begin position="1"/>
        <end position="15"/>
    </location>
</feature>
<dbReference type="Proteomes" id="UP000019149">
    <property type="component" value="Unassembled WGS sequence"/>
</dbReference>
<dbReference type="InterPro" id="IPR007758">
    <property type="entry name" value="Nucleoporin_NSP1_C"/>
</dbReference>
<dbReference type="GO" id="GO:0000398">
    <property type="term" value="P:mRNA splicing, via spliceosome"/>
    <property type="evidence" value="ECO:0007669"/>
    <property type="project" value="TreeGrafter"/>
</dbReference>
<dbReference type="Gene3D" id="1.20.5.170">
    <property type="match status" value="1"/>
</dbReference>
<dbReference type="RefSeq" id="XP_024350222.1">
    <property type="nucleotide sequence ID" value="XM_024495391.1"/>
</dbReference>
<dbReference type="Gene3D" id="2.130.10.10">
    <property type="entry name" value="YVTN repeat-like/Quinoprotein amine dehydrogenase"/>
    <property type="match status" value="1"/>
</dbReference>
<feature type="region of interest" description="Disordered" evidence="9">
    <location>
        <begin position="1"/>
        <end position="37"/>
    </location>
</feature>
<keyword evidence="11" id="KW-0808">Transferase</keyword>
<feature type="compositionally biased region" description="Polar residues" evidence="9">
    <location>
        <begin position="24"/>
        <end position="36"/>
    </location>
</feature>
<feature type="domain" description="Nucleoporin NSP1-like C-terminal" evidence="10">
    <location>
        <begin position="316"/>
        <end position="418"/>
    </location>
</feature>
<dbReference type="PROSITE" id="PS00678">
    <property type="entry name" value="WD_REPEATS_1"/>
    <property type="match status" value="1"/>
</dbReference>
<dbReference type="CTD" id="36341857"/>
<keyword evidence="11" id="KW-0418">Kinase</keyword>
<dbReference type="InterPro" id="IPR001680">
    <property type="entry name" value="WD40_rpt"/>
</dbReference>
<dbReference type="GO" id="GO:0016301">
    <property type="term" value="F:kinase activity"/>
    <property type="evidence" value="ECO:0007669"/>
    <property type="project" value="UniProtKB-KW"/>
</dbReference>
<accession>W6UDW2</accession>
<evidence type="ECO:0000256" key="9">
    <source>
        <dbReference type="SAM" id="MobiDB-lite"/>
    </source>
</evidence>
<dbReference type="GO" id="GO:0071013">
    <property type="term" value="C:catalytic step 2 spliceosome"/>
    <property type="evidence" value="ECO:0007669"/>
    <property type="project" value="TreeGrafter"/>
</dbReference>
<dbReference type="PANTHER" id="PTHR22842">
    <property type="entry name" value="WD40 REPEAT PROTEIN"/>
    <property type="match status" value="1"/>
</dbReference>
<feature type="repeat" description="WD" evidence="8">
    <location>
        <begin position="567"/>
        <end position="608"/>
    </location>
</feature>
<dbReference type="GeneID" id="36341857"/>
<gene>
    <name evidence="11" type="ORF">EGR_06142</name>
</gene>
<proteinExistence type="inferred from homology"/>
<keyword evidence="4" id="KW-0677">Repeat</keyword>
<dbReference type="SUPFAM" id="SSF50978">
    <property type="entry name" value="WD40 repeat-like"/>
    <property type="match status" value="1"/>
</dbReference>
<keyword evidence="12" id="KW-1185">Reference proteome</keyword>
<evidence type="ECO:0000256" key="5">
    <source>
        <dbReference type="ARBA" id="ARBA00038145"/>
    </source>
</evidence>
<protein>
    <recommendedName>
        <fullName evidence="6">WD repeat domain-containing protein 83</fullName>
    </recommendedName>
    <alternativeName>
        <fullName evidence="7">Mitogen-activated protein kinase organizer 1</fullName>
    </alternativeName>
</protein>
<dbReference type="OrthoDB" id="71437at2759"/>
<evidence type="ECO:0000256" key="3">
    <source>
        <dbReference type="ARBA" id="ARBA00022574"/>
    </source>
</evidence>
<dbReference type="SMART" id="SM00320">
    <property type="entry name" value="WD40"/>
    <property type="match status" value="7"/>
</dbReference>
<evidence type="ECO:0000313" key="12">
    <source>
        <dbReference type="Proteomes" id="UP000019149"/>
    </source>
</evidence>
<dbReference type="STRING" id="6210.W6UDW2"/>
<comment type="similarity">
    <text evidence="5">Belongs to the WD repeat MORG1 family.</text>
</comment>
<dbReference type="PROSITE" id="PS50082">
    <property type="entry name" value="WD_REPEATS_2"/>
    <property type="match status" value="2"/>
</dbReference>
<dbReference type="InterPro" id="IPR051980">
    <property type="entry name" value="WD_repeat_MORG1"/>
</dbReference>
<comment type="subcellular location">
    <subcellularLocation>
        <location evidence="1">Cytoplasm</location>
    </subcellularLocation>
</comment>
<evidence type="ECO:0000259" key="10">
    <source>
        <dbReference type="Pfam" id="PF05064"/>
    </source>
</evidence>
<dbReference type="PANTHER" id="PTHR22842:SF3">
    <property type="entry name" value="WD REPEAT DOMAIN-CONTAINING PROTEIN 83"/>
    <property type="match status" value="1"/>
</dbReference>
<dbReference type="InterPro" id="IPR036322">
    <property type="entry name" value="WD40_repeat_dom_sf"/>
</dbReference>
<reference evidence="11 12" key="1">
    <citation type="journal article" date="2013" name="Nat. Genet.">
        <title>The genome of the hydatid tapeworm Echinococcus granulosus.</title>
        <authorList>
            <person name="Zheng H."/>
            <person name="Zhang W."/>
            <person name="Zhang L."/>
            <person name="Zhang Z."/>
            <person name="Li J."/>
            <person name="Lu G."/>
            <person name="Zhu Y."/>
            <person name="Wang Y."/>
            <person name="Huang Y."/>
            <person name="Liu J."/>
            <person name="Kang H."/>
            <person name="Chen J."/>
            <person name="Wang L."/>
            <person name="Chen A."/>
            <person name="Yu S."/>
            <person name="Gao Z."/>
            <person name="Jin L."/>
            <person name="Gu W."/>
            <person name="Wang Z."/>
            <person name="Zhao L."/>
            <person name="Shi B."/>
            <person name="Wen H."/>
            <person name="Lin R."/>
            <person name="Jones M.K."/>
            <person name="Brejova B."/>
            <person name="Vinar T."/>
            <person name="Zhao G."/>
            <person name="McManus D.P."/>
            <person name="Chen Z."/>
            <person name="Zhou Y."/>
            <person name="Wang S."/>
        </authorList>
    </citation>
    <scope>NUCLEOTIDE SEQUENCE [LARGE SCALE GENOMIC DNA]</scope>
</reference>
<name>W6UDW2_ECHGR</name>
<evidence type="ECO:0000256" key="4">
    <source>
        <dbReference type="ARBA" id="ARBA00022737"/>
    </source>
</evidence>
<dbReference type="OMA" id="YCRQNAV"/>